<feature type="domain" description="Radical SAM core" evidence="11">
    <location>
        <begin position="1"/>
        <end position="232"/>
    </location>
</feature>
<dbReference type="EMBL" id="CP003746">
    <property type="protein sequence ID" value="AFU99446.1"/>
    <property type="molecule type" value="Genomic_DNA"/>
</dbReference>
<dbReference type="InterPro" id="IPR004559">
    <property type="entry name" value="HemW-like"/>
</dbReference>
<dbReference type="InterPro" id="IPR007197">
    <property type="entry name" value="rSAM"/>
</dbReference>
<name>K4KKA9_SIMAS</name>
<dbReference type="InterPro" id="IPR006638">
    <property type="entry name" value="Elp3/MiaA/NifB-like_rSAM"/>
</dbReference>
<keyword evidence="6 10" id="KW-0479">Metal-binding</keyword>
<dbReference type="GO" id="GO:0005737">
    <property type="term" value="C:cytoplasm"/>
    <property type="evidence" value="ECO:0007669"/>
    <property type="project" value="UniProtKB-SubCell"/>
</dbReference>
<reference evidence="12 13" key="1">
    <citation type="journal article" date="2013" name="Genome Announc.">
        <title>Complete genome sequence of Simiduia agarivorans SA1(T), a marine bacterium able to degrade a variety of polysaccharides.</title>
        <authorList>
            <person name="Lin S.Y."/>
            <person name="Shieh W.Y."/>
            <person name="Chen J.S."/>
            <person name="Tang S.L."/>
        </authorList>
    </citation>
    <scope>NUCLEOTIDE SEQUENCE [LARGE SCALE GENOMIC DNA]</scope>
    <source>
        <strain evidence="13">DSM 21679 / JCM 13881 / BCRC 17597 / SA1</strain>
    </source>
</reference>
<evidence type="ECO:0000256" key="8">
    <source>
        <dbReference type="ARBA" id="ARBA00023014"/>
    </source>
</evidence>
<dbReference type="GO" id="GO:0006779">
    <property type="term" value="P:porphyrin-containing compound biosynthetic process"/>
    <property type="evidence" value="ECO:0007669"/>
    <property type="project" value="InterPro"/>
</dbReference>
<dbReference type="STRING" id="1117647.M5M_11345"/>
<gene>
    <name evidence="12" type="ordered locus">M5M_11345</name>
</gene>
<dbReference type="SFLD" id="SFLDS00029">
    <property type="entry name" value="Radical_SAM"/>
    <property type="match status" value="1"/>
</dbReference>
<dbReference type="InterPro" id="IPR034505">
    <property type="entry name" value="Coproporphyrinogen-III_oxidase"/>
</dbReference>
<dbReference type="NCBIfam" id="TIGR00539">
    <property type="entry name" value="hemN_rel"/>
    <property type="match status" value="1"/>
</dbReference>
<dbReference type="Pfam" id="PF04055">
    <property type="entry name" value="Radical_SAM"/>
    <property type="match status" value="1"/>
</dbReference>
<dbReference type="OrthoDB" id="9808022at2"/>
<evidence type="ECO:0000313" key="13">
    <source>
        <dbReference type="Proteomes" id="UP000000466"/>
    </source>
</evidence>
<evidence type="ECO:0000256" key="3">
    <source>
        <dbReference type="ARBA" id="ARBA00017228"/>
    </source>
</evidence>
<dbReference type="CDD" id="cd01335">
    <property type="entry name" value="Radical_SAM"/>
    <property type="match status" value="1"/>
</dbReference>
<keyword evidence="13" id="KW-1185">Reference proteome</keyword>
<keyword evidence="5 10" id="KW-0949">S-adenosyl-L-methionine</keyword>
<evidence type="ECO:0000256" key="7">
    <source>
        <dbReference type="ARBA" id="ARBA00023004"/>
    </source>
</evidence>
<evidence type="ECO:0000256" key="6">
    <source>
        <dbReference type="ARBA" id="ARBA00022723"/>
    </source>
</evidence>
<dbReference type="GO" id="GO:0004109">
    <property type="term" value="F:coproporphyrinogen oxidase activity"/>
    <property type="evidence" value="ECO:0007669"/>
    <property type="project" value="InterPro"/>
</dbReference>
<evidence type="ECO:0000256" key="2">
    <source>
        <dbReference type="ARBA" id="ARBA00006100"/>
    </source>
</evidence>
<protein>
    <recommendedName>
        <fullName evidence="3 10">Heme chaperone HemW</fullName>
    </recommendedName>
</protein>
<dbReference type="InterPro" id="IPR013785">
    <property type="entry name" value="Aldolase_TIM"/>
</dbReference>
<sequence>MLPPLSLYIHTPWCVRKCPYCDFNSHKAAAGLPEQDYLAALKQDLARELAGVQGRKLRSVFFGGGTPSLMSAGFIGDILADAERQIGFAPGVEITLEANPGTAEQARFEGYRAAGVNRLSLGIQSLNPLHLKHLGRIHSAEEATSAVSMARRAGFDNINLDFMHGLPEQSPEDACNDLRQALALATEHLSWYQLTIEQNTEYYRHPPTLPEDDSLAEIQDRGSELLQAAGFRAYEVSAWSQPGKASVHNQNYWTFGDYIGIGAGAHGKISWPTDTGLSVSRHWKTRLPEHYLARLHQPTPQGFDAGRETVAADQLPLEFMMNALRLHAGVDETLYAERTGLSLAPWADTLSALRQQGLLQPDRLQTTELGGRFLNRLLSAFDQAPHNQ</sequence>
<evidence type="ECO:0000256" key="5">
    <source>
        <dbReference type="ARBA" id="ARBA00022691"/>
    </source>
</evidence>
<dbReference type="GO" id="GO:0046872">
    <property type="term" value="F:metal ion binding"/>
    <property type="evidence" value="ECO:0007669"/>
    <property type="project" value="UniProtKB-UniRule"/>
</dbReference>
<dbReference type="GO" id="GO:0051539">
    <property type="term" value="F:4 iron, 4 sulfur cluster binding"/>
    <property type="evidence" value="ECO:0007669"/>
    <property type="project" value="UniProtKB-UniRule"/>
</dbReference>
<dbReference type="Proteomes" id="UP000000466">
    <property type="component" value="Chromosome"/>
</dbReference>
<dbReference type="eggNOG" id="COG0635">
    <property type="taxonomic scope" value="Bacteria"/>
</dbReference>
<keyword evidence="4 10" id="KW-0349">Heme</keyword>
<dbReference type="SFLD" id="SFLDG01065">
    <property type="entry name" value="anaerobic_coproporphyrinogen-I"/>
    <property type="match status" value="1"/>
</dbReference>
<evidence type="ECO:0000256" key="1">
    <source>
        <dbReference type="ARBA" id="ARBA00001966"/>
    </source>
</evidence>
<evidence type="ECO:0000256" key="4">
    <source>
        <dbReference type="ARBA" id="ARBA00022617"/>
    </source>
</evidence>
<dbReference type="PANTHER" id="PTHR13932">
    <property type="entry name" value="COPROPORPHYRINIGEN III OXIDASE"/>
    <property type="match status" value="1"/>
</dbReference>
<evidence type="ECO:0000256" key="10">
    <source>
        <dbReference type="RuleBase" id="RU364116"/>
    </source>
</evidence>
<dbReference type="HOGENOM" id="CLU_027579_2_1_6"/>
<dbReference type="SFLD" id="SFLDF00288">
    <property type="entry name" value="HemN-like__clustered_with_nucl"/>
    <property type="match status" value="1"/>
</dbReference>
<keyword evidence="10" id="KW-0004">4Fe-4S</keyword>
<dbReference type="PANTHER" id="PTHR13932:SF5">
    <property type="entry name" value="RADICAL S-ADENOSYL METHIONINE DOMAIN-CONTAINING PROTEIN 1, MITOCHONDRIAL"/>
    <property type="match status" value="1"/>
</dbReference>
<organism evidence="12 13">
    <name type="scientific">Simiduia agarivorans (strain DSM 21679 / JCM 13881 / BCRC 17597 / SA1)</name>
    <dbReference type="NCBI Taxonomy" id="1117647"/>
    <lineage>
        <taxon>Bacteria</taxon>
        <taxon>Pseudomonadati</taxon>
        <taxon>Pseudomonadota</taxon>
        <taxon>Gammaproteobacteria</taxon>
        <taxon>Cellvibrionales</taxon>
        <taxon>Cellvibrionaceae</taxon>
        <taxon>Simiduia</taxon>
    </lineage>
</organism>
<dbReference type="Gene3D" id="3.20.20.70">
    <property type="entry name" value="Aldolase class I"/>
    <property type="match status" value="1"/>
</dbReference>
<dbReference type="KEGG" id="saga:M5M_11345"/>
<comment type="cofactor">
    <cofactor evidence="1">
        <name>[4Fe-4S] cluster</name>
        <dbReference type="ChEBI" id="CHEBI:49883"/>
    </cofactor>
</comment>
<dbReference type="RefSeq" id="WP_015047610.1">
    <property type="nucleotide sequence ID" value="NC_018868.3"/>
</dbReference>
<keyword evidence="10" id="KW-0963">Cytoplasm</keyword>
<keyword evidence="9 10" id="KW-0143">Chaperone</keyword>
<dbReference type="SFLD" id="SFLDG01082">
    <property type="entry name" value="B12-binding_domain_containing"/>
    <property type="match status" value="1"/>
</dbReference>
<dbReference type="Pfam" id="PF06969">
    <property type="entry name" value="HemN_C"/>
    <property type="match status" value="1"/>
</dbReference>
<accession>K4KKA9</accession>
<dbReference type="SUPFAM" id="SSF102114">
    <property type="entry name" value="Radical SAM enzymes"/>
    <property type="match status" value="1"/>
</dbReference>
<evidence type="ECO:0000256" key="9">
    <source>
        <dbReference type="ARBA" id="ARBA00023186"/>
    </source>
</evidence>
<keyword evidence="7 10" id="KW-0408">Iron</keyword>
<keyword evidence="8 10" id="KW-0411">Iron-sulfur</keyword>
<dbReference type="SFLD" id="SFLDF00562">
    <property type="entry name" value="HemN-like__clustered_with_heat"/>
    <property type="match status" value="1"/>
</dbReference>
<comment type="subcellular location">
    <subcellularLocation>
        <location evidence="10">Cytoplasm</location>
    </subcellularLocation>
</comment>
<dbReference type="InterPro" id="IPR010723">
    <property type="entry name" value="HemN_C"/>
</dbReference>
<dbReference type="AlphaFoldDB" id="K4KKA9"/>
<proteinExistence type="inferred from homology"/>
<evidence type="ECO:0000259" key="11">
    <source>
        <dbReference type="PROSITE" id="PS51918"/>
    </source>
</evidence>
<dbReference type="InterPro" id="IPR058240">
    <property type="entry name" value="rSAM_sf"/>
</dbReference>
<dbReference type="PROSITE" id="PS51918">
    <property type="entry name" value="RADICAL_SAM"/>
    <property type="match status" value="1"/>
</dbReference>
<evidence type="ECO:0000313" key="12">
    <source>
        <dbReference type="EMBL" id="AFU99446.1"/>
    </source>
</evidence>
<dbReference type="SMART" id="SM00729">
    <property type="entry name" value="Elp3"/>
    <property type="match status" value="1"/>
</dbReference>
<comment type="similarity">
    <text evidence="2">Belongs to the anaerobic coproporphyrinogen-III oxidase family. HemW subfamily.</text>
</comment>
<comment type="function">
    <text evidence="10">Probably acts as a heme chaperone, transferring heme to an unknown acceptor. Binds one molecule of heme per monomer, possibly covalently. Binds 1 [4Fe-4S] cluster. The cluster is coordinated with 3 cysteines and an exchangeable S-adenosyl-L-methionine.</text>
</comment>